<accession>A0A5C6N6G8</accession>
<name>A0A5C6N6G8_9TELE</name>
<reference evidence="1 2" key="1">
    <citation type="submission" date="2019-04" db="EMBL/GenBank/DDBJ databases">
        <title>Chromosome genome assembly for Takifugu flavidus.</title>
        <authorList>
            <person name="Xiao S."/>
        </authorList>
    </citation>
    <scope>NUCLEOTIDE SEQUENCE [LARGE SCALE GENOMIC DNA]</scope>
    <source>
        <strain evidence="1">HTHZ2018</strain>
        <tissue evidence="1">Muscle</tissue>
    </source>
</reference>
<evidence type="ECO:0000313" key="1">
    <source>
        <dbReference type="EMBL" id="TWW61390.1"/>
    </source>
</evidence>
<sequence>MWGEQHCCLSGLSQCPQYNHEDRRPADLTQPSWFLLDPGGSVCGASAAPCWRNTAAANQLELFIVSSQGDQDQDQDQDHWGRCLS</sequence>
<proteinExistence type="predicted"/>
<dbReference type="Proteomes" id="UP000324091">
    <property type="component" value="Chromosome 4"/>
</dbReference>
<keyword evidence="2" id="KW-1185">Reference proteome</keyword>
<dbReference type="AlphaFoldDB" id="A0A5C6N6G8"/>
<organism evidence="1 2">
    <name type="scientific">Takifugu flavidus</name>
    <name type="common">sansaifugu</name>
    <dbReference type="NCBI Taxonomy" id="433684"/>
    <lineage>
        <taxon>Eukaryota</taxon>
        <taxon>Metazoa</taxon>
        <taxon>Chordata</taxon>
        <taxon>Craniata</taxon>
        <taxon>Vertebrata</taxon>
        <taxon>Euteleostomi</taxon>
        <taxon>Actinopterygii</taxon>
        <taxon>Neopterygii</taxon>
        <taxon>Teleostei</taxon>
        <taxon>Neoteleostei</taxon>
        <taxon>Acanthomorphata</taxon>
        <taxon>Eupercaria</taxon>
        <taxon>Tetraodontiformes</taxon>
        <taxon>Tetradontoidea</taxon>
        <taxon>Tetraodontidae</taxon>
        <taxon>Takifugu</taxon>
    </lineage>
</organism>
<gene>
    <name evidence="1" type="ORF">D4764_04G0000360</name>
</gene>
<comment type="caution">
    <text evidence="1">The sequence shown here is derived from an EMBL/GenBank/DDBJ whole genome shotgun (WGS) entry which is preliminary data.</text>
</comment>
<dbReference type="EMBL" id="RHFK02000017">
    <property type="protein sequence ID" value="TWW61390.1"/>
    <property type="molecule type" value="Genomic_DNA"/>
</dbReference>
<protein>
    <submittedName>
        <fullName evidence="1">Uncharacterized protein</fullName>
    </submittedName>
</protein>
<evidence type="ECO:0000313" key="2">
    <source>
        <dbReference type="Proteomes" id="UP000324091"/>
    </source>
</evidence>